<dbReference type="PROSITE" id="PS51105">
    <property type="entry name" value="PTS_EIIC_TYPE_3"/>
    <property type="match status" value="1"/>
</dbReference>
<name>A0A179C444_9LACO</name>
<dbReference type="InterPro" id="IPR004501">
    <property type="entry name" value="PTS_EIIC_3"/>
</dbReference>
<evidence type="ECO:0000259" key="10">
    <source>
        <dbReference type="PROSITE" id="PS51105"/>
    </source>
</evidence>
<feature type="transmembrane region" description="Helical" evidence="9">
    <location>
        <begin position="176"/>
        <end position="196"/>
    </location>
</feature>
<feature type="domain" description="PTS EIIC type-3" evidence="10">
    <location>
        <begin position="1"/>
        <end position="405"/>
    </location>
</feature>
<feature type="transmembrane region" description="Helical" evidence="9">
    <location>
        <begin position="20"/>
        <end position="44"/>
    </location>
</feature>
<dbReference type="InterPro" id="IPR003352">
    <property type="entry name" value="PTS_EIIC"/>
</dbReference>
<evidence type="ECO:0000256" key="2">
    <source>
        <dbReference type="ARBA" id="ARBA00022448"/>
    </source>
</evidence>
<dbReference type="PANTHER" id="PTHR33989:SF4">
    <property type="entry name" value="PTS SYSTEM N,N'-DIACETYLCHITOBIOSE-SPECIFIC EIIC COMPONENT"/>
    <property type="match status" value="1"/>
</dbReference>
<dbReference type="Pfam" id="PF02378">
    <property type="entry name" value="PTS_EIIC"/>
    <property type="match status" value="1"/>
</dbReference>
<keyword evidence="3 8" id="KW-1003">Cell membrane</keyword>
<feature type="transmembrane region" description="Helical" evidence="9">
    <location>
        <begin position="217"/>
        <end position="236"/>
    </location>
</feature>
<comment type="caution">
    <text evidence="11">The sequence shown here is derived from an EMBL/GenBank/DDBJ whole genome shotgun (WGS) entry which is preliminary data.</text>
</comment>
<evidence type="ECO:0000313" key="12">
    <source>
        <dbReference type="Proteomes" id="UP000078520"/>
    </source>
</evidence>
<evidence type="ECO:0000256" key="1">
    <source>
        <dbReference type="ARBA" id="ARBA00004651"/>
    </source>
</evidence>
<sequence length="427" mass="47690">MIVKLYQLPFILVMRRTMLMLFPFAVLGSIASVFNVSILSRTGFIGNIFYITQWLPHVARIRSMFAAFSMMTVKILAVLAAYQAGAHTARLYHKNPEMTGMTGMLAFLIIALRPVQRQYGPKTFLQFNVNNNLMGIQGILIGILIGFITGQIFRIFNRKPISIRSDSFSRAYRTIIPVMITLGSAIIINQLIIQIYKYQIPAGISNYYQALSSKKHGLVATLLLGAWSSFLAWLGLSGPYNQASFNDDPAAVADLTYALKHHSPWNVPYKYTQTTLYHSFGTFGGVGSTLALVIAIIIVARTSRYHQVARWAVFPTLFNANQPILLGIPVLFNPIFLIPFVATPVVNMLIAAFAIHFQIMPPVTYPSPLDTPGVLSAFIGTGGNFMALLVGILIMTLDVLIYIPFVKLSEQVRSEMQLKERQRLRMR</sequence>
<dbReference type="Proteomes" id="UP000078520">
    <property type="component" value="Unassembled WGS sequence"/>
</dbReference>
<comment type="subcellular location">
    <subcellularLocation>
        <location evidence="1">Cell membrane</location>
        <topology evidence="1">Multi-pass membrane protein</topology>
    </subcellularLocation>
</comment>
<feature type="transmembrane region" description="Helical" evidence="9">
    <location>
        <begin position="377"/>
        <end position="403"/>
    </location>
</feature>
<dbReference type="GO" id="GO:1902815">
    <property type="term" value="P:N,N'-diacetylchitobiose import"/>
    <property type="evidence" value="ECO:0007669"/>
    <property type="project" value="TreeGrafter"/>
</dbReference>
<keyword evidence="2 8" id="KW-0813">Transport</keyword>
<accession>A0A179C444</accession>
<feature type="transmembrane region" description="Helical" evidence="9">
    <location>
        <begin position="136"/>
        <end position="156"/>
    </location>
</feature>
<dbReference type="GO" id="GO:0005886">
    <property type="term" value="C:plasma membrane"/>
    <property type="evidence" value="ECO:0007669"/>
    <property type="project" value="UniProtKB-SubCell"/>
</dbReference>
<evidence type="ECO:0000313" key="11">
    <source>
        <dbReference type="EMBL" id="OAQ08882.1"/>
    </source>
</evidence>
<dbReference type="AlphaFoldDB" id="A0A179C444"/>
<gene>
    <name evidence="11" type="ORF">A3O14_02190</name>
</gene>
<feature type="transmembrane region" description="Helical" evidence="9">
    <location>
        <begin position="276"/>
        <end position="300"/>
    </location>
</feature>
<reference evidence="12" key="1">
    <citation type="submission" date="2016-03" db="EMBL/GenBank/DDBJ databases">
        <authorList>
            <person name="Johnson T.J."/>
            <person name="Youmans B."/>
            <person name="Case K."/>
            <person name="Noll S."/>
        </authorList>
    </citation>
    <scope>NUCLEOTIDE SEQUENCE [LARGE SCALE GENOMIC DNA]</scope>
    <source>
        <strain evidence="12">UMNLAv8</strain>
    </source>
</reference>
<keyword evidence="4 8" id="KW-0762">Sugar transport</keyword>
<protein>
    <recommendedName>
        <fullName evidence="8">Permease IIC component</fullName>
    </recommendedName>
</protein>
<dbReference type="InterPro" id="IPR004796">
    <property type="entry name" value="PTS_IIC_cello"/>
</dbReference>
<evidence type="ECO:0000256" key="7">
    <source>
        <dbReference type="ARBA" id="ARBA00023136"/>
    </source>
</evidence>
<dbReference type="GO" id="GO:0008982">
    <property type="term" value="F:protein-N(PI)-phosphohistidine-sugar phosphotransferase activity"/>
    <property type="evidence" value="ECO:0007669"/>
    <property type="project" value="UniProtKB-UniRule"/>
</dbReference>
<keyword evidence="7 8" id="KW-0472">Membrane</keyword>
<evidence type="ECO:0000256" key="4">
    <source>
        <dbReference type="ARBA" id="ARBA00022597"/>
    </source>
</evidence>
<organism evidence="11 12">
    <name type="scientific">Ligilactobacillus aviarius</name>
    <dbReference type="NCBI Taxonomy" id="1606"/>
    <lineage>
        <taxon>Bacteria</taxon>
        <taxon>Bacillati</taxon>
        <taxon>Bacillota</taxon>
        <taxon>Bacilli</taxon>
        <taxon>Lactobacillales</taxon>
        <taxon>Lactobacillaceae</taxon>
        <taxon>Ligilactobacillus</taxon>
    </lineage>
</organism>
<dbReference type="PIRSF" id="PIRSF006351">
    <property type="entry name" value="PTS_EIIC-Cellobiose"/>
    <property type="match status" value="1"/>
</dbReference>
<dbReference type="PANTHER" id="PTHR33989">
    <property type="match status" value="1"/>
</dbReference>
<comment type="function">
    <text evidence="8">The phosphoenolpyruvate-dependent sugar phosphotransferase system (PTS), a major carbohydrate active -transport system, catalyzes the phosphorylation of incoming sugar substrates concomitant with their translocation across the cell membrane.</text>
</comment>
<evidence type="ECO:0000256" key="3">
    <source>
        <dbReference type="ARBA" id="ARBA00022475"/>
    </source>
</evidence>
<feature type="transmembrane region" description="Helical" evidence="9">
    <location>
        <begin position="98"/>
        <end position="115"/>
    </location>
</feature>
<evidence type="ECO:0000256" key="5">
    <source>
        <dbReference type="ARBA" id="ARBA00022692"/>
    </source>
</evidence>
<dbReference type="EMBL" id="LVKI01000005">
    <property type="protein sequence ID" value="OAQ08882.1"/>
    <property type="molecule type" value="Genomic_DNA"/>
</dbReference>
<dbReference type="InterPro" id="IPR051088">
    <property type="entry name" value="PTS_Sugar-EIIC/EIIB"/>
</dbReference>
<keyword evidence="6 9" id="KW-1133">Transmembrane helix</keyword>
<evidence type="ECO:0000256" key="6">
    <source>
        <dbReference type="ARBA" id="ARBA00022989"/>
    </source>
</evidence>
<dbReference type="GO" id="GO:0009401">
    <property type="term" value="P:phosphoenolpyruvate-dependent sugar phosphotransferase system"/>
    <property type="evidence" value="ECO:0007669"/>
    <property type="project" value="InterPro"/>
</dbReference>
<evidence type="ECO:0000256" key="8">
    <source>
        <dbReference type="PIRNR" id="PIRNR006351"/>
    </source>
</evidence>
<keyword evidence="5 9" id="KW-0812">Transmembrane</keyword>
<evidence type="ECO:0000256" key="9">
    <source>
        <dbReference type="SAM" id="Phobius"/>
    </source>
</evidence>
<feature type="transmembrane region" description="Helical" evidence="9">
    <location>
        <begin position="335"/>
        <end position="357"/>
    </location>
</feature>
<feature type="transmembrane region" description="Helical" evidence="9">
    <location>
        <begin position="65"/>
        <end position="86"/>
    </location>
</feature>
<proteinExistence type="predicted"/>